<evidence type="ECO:0000313" key="1">
    <source>
        <dbReference type="EMBL" id="KAH9295684.1"/>
    </source>
</evidence>
<dbReference type="AlphaFoldDB" id="A0AA38CDH7"/>
<protein>
    <submittedName>
        <fullName evidence="1">Uncharacterized protein</fullName>
    </submittedName>
</protein>
<comment type="caution">
    <text evidence="1">The sequence shown here is derived from an EMBL/GenBank/DDBJ whole genome shotgun (WGS) entry which is preliminary data.</text>
</comment>
<sequence length="66" mass="7078">MKGLEGTGVISDSLFSGGVLFETMCPAEKLLSLRSVDNIYAFVAHFQDLPTEKDAALSFLKGLAVK</sequence>
<reference evidence="1 2" key="1">
    <citation type="journal article" date="2021" name="Nat. Plants">
        <title>The Taxus genome provides insights into paclitaxel biosynthesis.</title>
        <authorList>
            <person name="Xiong X."/>
            <person name="Gou J."/>
            <person name="Liao Q."/>
            <person name="Li Y."/>
            <person name="Zhou Q."/>
            <person name="Bi G."/>
            <person name="Li C."/>
            <person name="Du R."/>
            <person name="Wang X."/>
            <person name="Sun T."/>
            <person name="Guo L."/>
            <person name="Liang H."/>
            <person name="Lu P."/>
            <person name="Wu Y."/>
            <person name="Zhang Z."/>
            <person name="Ro D.K."/>
            <person name="Shang Y."/>
            <person name="Huang S."/>
            <person name="Yan J."/>
        </authorList>
    </citation>
    <scope>NUCLEOTIDE SEQUENCE [LARGE SCALE GENOMIC DNA]</scope>
    <source>
        <strain evidence="1">Ta-2019</strain>
    </source>
</reference>
<accession>A0AA38CDH7</accession>
<evidence type="ECO:0000313" key="2">
    <source>
        <dbReference type="Proteomes" id="UP000824469"/>
    </source>
</evidence>
<proteinExistence type="predicted"/>
<organism evidence="1 2">
    <name type="scientific">Taxus chinensis</name>
    <name type="common">Chinese yew</name>
    <name type="synonym">Taxus wallichiana var. chinensis</name>
    <dbReference type="NCBI Taxonomy" id="29808"/>
    <lineage>
        <taxon>Eukaryota</taxon>
        <taxon>Viridiplantae</taxon>
        <taxon>Streptophyta</taxon>
        <taxon>Embryophyta</taxon>
        <taxon>Tracheophyta</taxon>
        <taxon>Spermatophyta</taxon>
        <taxon>Pinopsida</taxon>
        <taxon>Pinidae</taxon>
        <taxon>Conifers II</taxon>
        <taxon>Cupressales</taxon>
        <taxon>Taxaceae</taxon>
        <taxon>Taxus</taxon>
    </lineage>
</organism>
<keyword evidence="2" id="KW-1185">Reference proteome</keyword>
<feature type="non-terminal residue" evidence="1">
    <location>
        <position position="66"/>
    </location>
</feature>
<dbReference type="Proteomes" id="UP000824469">
    <property type="component" value="Unassembled WGS sequence"/>
</dbReference>
<name>A0AA38CDH7_TAXCH</name>
<gene>
    <name evidence="1" type="ORF">KI387_039272</name>
</gene>
<dbReference type="EMBL" id="JAHRHJ020000011">
    <property type="protein sequence ID" value="KAH9295684.1"/>
    <property type="molecule type" value="Genomic_DNA"/>
</dbReference>